<dbReference type="OrthoDB" id="9796448at2"/>
<dbReference type="Gene3D" id="3.30.110.70">
    <property type="entry name" value="Hypothetical protein apc22750. Chain B"/>
    <property type="match status" value="1"/>
</dbReference>
<dbReference type="InterPro" id="IPR002765">
    <property type="entry name" value="UPF0145_YbjQ-like"/>
</dbReference>
<dbReference type="InterPro" id="IPR035439">
    <property type="entry name" value="UPF0145_dom_sf"/>
</dbReference>
<dbReference type="Proteomes" id="UP000315901">
    <property type="component" value="Unassembled WGS sequence"/>
</dbReference>
<gene>
    <name evidence="2" type="ORF">FJM67_05730</name>
</gene>
<accession>A0A501X141</accession>
<dbReference type="AlphaFoldDB" id="A0A501X141"/>
<organism evidence="2 3">
    <name type="scientific">Maribrevibacterium harenarium</name>
    <dbReference type="NCBI Taxonomy" id="2589817"/>
    <lineage>
        <taxon>Bacteria</taxon>
        <taxon>Pseudomonadati</taxon>
        <taxon>Pseudomonadota</taxon>
        <taxon>Gammaproteobacteria</taxon>
        <taxon>Oceanospirillales</taxon>
        <taxon>Oceanospirillaceae</taxon>
        <taxon>Maribrevibacterium</taxon>
    </lineage>
</organism>
<evidence type="ECO:0000313" key="2">
    <source>
        <dbReference type="EMBL" id="TPE54111.1"/>
    </source>
</evidence>
<comment type="similarity">
    <text evidence="1">Belongs to the UPF0145 family.</text>
</comment>
<dbReference type="Pfam" id="PF01906">
    <property type="entry name" value="YbjQ_1"/>
    <property type="match status" value="1"/>
</dbReference>
<evidence type="ECO:0000313" key="3">
    <source>
        <dbReference type="Proteomes" id="UP000315901"/>
    </source>
</evidence>
<protein>
    <submittedName>
        <fullName evidence="2">YbjQ family protein</fullName>
    </submittedName>
</protein>
<dbReference type="RefSeq" id="WP_140587735.1">
    <property type="nucleotide sequence ID" value="NZ_VFRR01000007.1"/>
</dbReference>
<dbReference type="PANTHER" id="PTHR34068:SF1">
    <property type="entry name" value="UPF0145 PROTEIN YBJQ"/>
    <property type="match status" value="1"/>
</dbReference>
<name>A0A501X141_9GAMM</name>
<evidence type="ECO:0000256" key="1">
    <source>
        <dbReference type="ARBA" id="ARBA00010751"/>
    </source>
</evidence>
<keyword evidence="3" id="KW-1185">Reference proteome</keyword>
<dbReference type="PANTHER" id="PTHR34068">
    <property type="entry name" value="UPF0145 PROTEIN YBJQ"/>
    <property type="match status" value="1"/>
</dbReference>
<dbReference type="SUPFAM" id="SSF117782">
    <property type="entry name" value="YbjQ-like"/>
    <property type="match status" value="1"/>
</dbReference>
<dbReference type="EMBL" id="VFRR01000007">
    <property type="protein sequence ID" value="TPE54111.1"/>
    <property type="molecule type" value="Genomic_DNA"/>
</dbReference>
<proteinExistence type="inferred from homology"/>
<reference evidence="2 3" key="1">
    <citation type="submission" date="2019-06" db="EMBL/GenBank/DDBJ databases">
        <title>A novel bacterium of genus Marinomonas, isolated from coastal sand.</title>
        <authorList>
            <person name="Huang H."/>
            <person name="Mo K."/>
            <person name="Hu Y."/>
        </authorList>
    </citation>
    <scope>NUCLEOTIDE SEQUENCE [LARGE SCALE GENOMIC DNA]</scope>
    <source>
        <strain evidence="2 3">HB171799</strain>
    </source>
</reference>
<comment type="caution">
    <text evidence="2">The sequence shown here is derived from an EMBL/GenBank/DDBJ whole genome shotgun (WGS) entry which is preliminary data.</text>
</comment>
<sequence>MKTLCPHCGSEIKSTLFSNNQLISEAQTKLINYHNKTSVDGYCKSCSEDLLLEASEAVRHKSKELNEEIKNLISNIPVLTSHHPYKWEYDSIGIVTGQSTTGTGVITEFTSGFTDFFGSQSGRTNSKLVQGENLCLDQIRAKTLSLGGNAVVAADIDYAEVGGNRGMLMVCMSGTAVKLHDLDVLGEGKKSQLERLSKLVDEIKSVGSILDAYYGDD</sequence>